<evidence type="ECO:0000259" key="4">
    <source>
        <dbReference type="PROSITE" id="PS50086"/>
    </source>
</evidence>
<name>A0AAD7UE05_9STRA</name>
<evidence type="ECO:0000313" key="5">
    <source>
        <dbReference type="EMBL" id="KAJ8602018.1"/>
    </source>
</evidence>
<dbReference type="Gene3D" id="3.30.540.10">
    <property type="entry name" value="Fructose-1,6-Bisphosphatase, subunit A, domain 1"/>
    <property type="match status" value="1"/>
</dbReference>
<keyword evidence="2" id="KW-0479">Metal-binding</keyword>
<keyword evidence="6" id="KW-1185">Reference proteome</keyword>
<dbReference type="Gene3D" id="1.10.472.80">
    <property type="entry name" value="Ypt/Rab-GAP domain of gyp1p, domain 3"/>
    <property type="match status" value="1"/>
</dbReference>
<dbReference type="PANTHER" id="PTHR16110:SF1">
    <property type="entry name" value="TBC1 DOMAIN FAMILY MEMBER 19"/>
    <property type="match status" value="1"/>
</dbReference>
<dbReference type="SUPFAM" id="SSF56655">
    <property type="entry name" value="Carbohydrate phosphatase"/>
    <property type="match status" value="1"/>
</dbReference>
<feature type="transmembrane region" description="Helical" evidence="3">
    <location>
        <begin position="445"/>
        <end position="472"/>
    </location>
</feature>
<feature type="binding site" evidence="2">
    <location>
        <position position="674"/>
    </location>
    <ligand>
        <name>Mg(2+)</name>
        <dbReference type="ChEBI" id="CHEBI:18420"/>
        <label>1</label>
        <note>catalytic</note>
    </ligand>
</feature>
<keyword evidence="3" id="KW-0812">Transmembrane</keyword>
<dbReference type="SUPFAM" id="SSF47923">
    <property type="entry name" value="Ypt/Rab-GAP domain of gyp1p"/>
    <property type="match status" value="2"/>
</dbReference>
<feature type="binding site" evidence="2">
    <location>
        <position position="615"/>
    </location>
    <ligand>
        <name>Mg(2+)</name>
        <dbReference type="ChEBI" id="CHEBI:18420"/>
        <label>1</label>
        <note>catalytic</note>
    </ligand>
</feature>
<dbReference type="PROSITE" id="PS50086">
    <property type="entry name" value="TBC_RABGAP"/>
    <property type="match status" value="1"/>
</dbReference>
<dbReference type="Pfam" id="PF00459">
    <property type="entry name" value="Inositol_P"/>
    <property type="match status" value="1"/>
</dbReference>
<dbReference type="Proteomes" id="UP001230188">
    <property type="component" value="Unassembled WGS sequence"/>
</dbReference>
<sequence length="900" mass="98445">MEATKSAMVASHAVLRAKKAVGDCLLARQGNQEEVSRKKRGKGTEKSLTVSTLRKALEEGGWAKLVRLETYATVRRFERRTREEGELEGVAVARDAWERSVADELAAVESEEPSEPRFLYDSDDLLEVIAKIASPAARRGSLGVVGLHLRMPRLDDLRKTFAELEPSKRQYGVDDVFSAKPGRFADEWHALGRRCLDAGHVPVVRAFATRGVPPALRPTLWRVLLGLPAVGGRAEQDYYAVLSQATEKKQVTDHLHEMDVQRVADTDYYFPFEEALKHVVLAFSRDDNWIVDNCGGDLPRPHRGFVSYAAPLTFLYDAEEPLYFALRAMYARYWARLNLISSKPDTLVPLCKLFEQLLVDHHPRLFFHLVKIGIAPLAIALPWIHFAFVSLLDVDQVLLVWDRILGFDTLTVLPVLAAAIFLYRSEQLLEATTVGDVKDMFSDCSMLAAIPLLQCALSVAHDLVVVVVVVVLRPSDRQSERAIRIMRCVLRGIFGTTTTLALQAWTTTTTTRLATRRHSTFLEQAEAWGGAYRAEVKEAALITQCAVRLCMDVEESLSVARSEAASVGTGVSTTVSGTAAVKGDSTPVTAADFGIQGFISASLQRAFPSDLFMGEEDASALRSDDALREKSHDMAARMARERGFDLDQTTFLDAVDRGRLELSPGKRVWILDPIDGTKGLVTGQEYAIGLALVVDGDPVVGVLANPNRPVVPIMVAVKGAGIRFWPYAGFGYMQDEYQPPWQRQSYDYSKLAPDAKGSWGELGSAPATPAVDYPPFLVSRPVDAASPLPFGPMAAPSELCCGALVKYFAVASGEAAAFIMFEANLKSWDHAPGVLCVLESGGTCVDARNQPIKFYDRAFAVDGAIVAFAKAADTKTRQLVTASVLDALRATSSSSSAPSD</sequence>
<dbReference type="SMART" id="SM00164">
    <property type="entry name" value="TBC"/>
    <property type="match status" value="1"/>
</dbReference>
<evidence type="ECO:0000256" key="3">
    <source>
        <dbReference type="SAM" id="Phobius"/>
    </source>
</evidence>
<gene>
    <name evidence="5" type="ORF">CTAYLR_002779</name>
</gene>
<dbReference type="PANTHER" id="PTHR16110">
    <property type="entry name" value="TBC1 DOMAIN FAMILY MEMBER 19"/>
    <property type="match status" value="1"/>
</dbReference>
<proteinExistence type="inferred from homology"/>
<dbReference type="InterPro" id="IPR000195">
    <property type="entry name" value="Rab-GAP-TBC_dom"/>
</dbReference>
<feature type="domain" description="Rab-GAP TBC" evidence="4">
    <location>
        <begin position="211"/>
        <end position="408"/>
    </location>
</feature>
<dbReference type="GO" id="GO:0046872">
    <property type="term" value="F:metal ion binding"/>
    <property type="evidence" value="ECO:0007669"/>
    <property type="project" value="UniProtKB-KW"/>
</dbReference>
<feature type="transmembrane region" description="Helical" evidence="3">
    <location>
        <begin position="404"/>
        <end position="425"/>
    </location>
</feature>
<feature type="binding site" evidence="2">
    <location>
        <position position="675"/>
    </location>
    <ligand>
        <name>Mg(2+)</name>
        <dbReference type="ChEBI" id="CHEBI:18420"/>
        <label>1</label>
        <note>catalytic</note>
    </ligand>
</feature>
<evidence type="ECO:0000256" key="1">
    <source>
        <dbReference type="ARBA" id="ARBA00009759"/>
    </source>
</evidence>
<keyword evidence="3" id="KW-0472">Membrane</keyword>
<reference evidence="5" key="1">
    <citation type="submission" date="2023-01" db="EMBL/GenBank/DDBJ databases">
        <title>Metagenome sequencing of chrysophaentin producing Chrysophaeum taylorii.</title>
        <authorList>
            <person name="Davison J."/>
            <person name="Bewley C."/>
        </authorList>
    </citation>
    <scope>NUCLEOTIDE SEQUENCE</scope>
    <source>
        <strain evidence="5">NIES-1699</strain>
    </source>
</reference>
<keyword evidence="2" id="KW-0460">Magnesium</keyword>
<feature type="binding site" evidence="2">
    <location>
        <position position="829"/>
    </location>
    <ligand>
        <name>Mg(2+)</name>
        <dbReference type="ChEBI" id="CHEBI:18420"/>
        <label>1</label>
        <note>catalytic</note>
    </ligand>
</feature>
<dbReference type="InterPro" id="IPR042507">
    <property type="entry name" value="TBC1D19"/>
</dbReference>
<comment type="cofactor">
    <cofactor evidence="2">
        <name>Mg(2+)</name>
        <dbReference type="ChEBI" id="CHEBI:18420"/>
    </cofactor>
</comment>
<dbReference type="InterPro" id="IPR035969">
    <property type="entry name" value="Rab-GAP_TBC_sf"/>
</dbReference>
<dbReference type="InterPro" id="IPR000760">
    <property type="entry name" value="Inositol_monophosphatase-like"/>
</dbReference>
<comment type="caution">
    <text evidence="5">The sequence shown here is derived from an EMBL/GenBank/DDBJ whole genome shotgun (WGS) entry which is preliminary data.</text>
</comment>
<dbReference type="AlphaFoldDB" id="A0AAD7UE05"/>
<feature type="transmembrane region" description="Helical" evidence="3">
    <location>
        <begin position="365"/>
        <end position="392"/>
    </location>
</feature>
<evidence type="ECO:0000313" key="6">
    <source>
        <dbReference type="Proteomes" id="UP001230188"/>
    </source>
</evidence>
<evidence type="ECO:0000256" key="2">
    <source>
        <dbReference type="PIRSR" id="PIRSR600760-2"/>
    </source>
</evidence>
<organism evidence="5 6">
    <name type="scientific">Chrysophaeum taylorii</name>
    <dbReference type="NCBI Taxonomy" id="2483200"/>
    <lineage>
        <taxon>Eukaryota</taxon>
        <taxon>Sar</taxon>
        <taxon>Stramenopiles</taxon>
        <taxon>Ochrophyta</taxon>
        <taxon>Pelagophyceae</taxon>
        <taxon>Pelagomonadales</taxon>
        <taxon>Pelagomonadaceae</taxon>
        <taxon>Chrysophaeum</taxon>
    </lineage>
</organism>
<feature type="binding site" evidence="2">
    <location>
        <position position="672"/>
    </location>
    <ligand>
        <name>Mg(2+)</name>
        <dbReference type="ChEBI" id="CHEBI:18420"/>
        <label>1</label>
        <note>catalytic</note>
    </ligand>
</feature>
<dbReference type="Pfam" id="PF00566">
    <property type="entry name" value="RabGAP-TBC"/>
    <property type="match status" value="1"/>
</dbReference>
<comment type="similarity">
    <text evidence="1">Belongs to the inositol monophosphatase superfamily.</text>
</comment>
<feature type="transmembrane region" description="Helical" evidence="3">
    <location>
        <begin position="484"/>
        <end position="505"/>
    </location>
</feature>
<keyword evidence="3" id="KW-1133">Transmembrane helix</keyword>
<dbReference type="EMBL" id="JAQMWT010000391">
    <property type="protein sequence ID" value="KAJ8602018.1"/>
    <property type="molecule type" value="Genomic_DNA"/>
</dbReference>
<dbReference type="Gene3D" id="3.40.190.80">
    <property type="match status" value="1"/>
</dbReference>
<protein>
    <recommendedName>
        <fullName evidence="4">Rab-GAP TBC domain-containing protein</fullName>
    </recommendedName>
</protein>
<accession>A0AAD7UE05</accession>